<name>A0A0E0JX01_ORYPU</name>
<reference evidence="2" key="1">
    <citation type="submission" date="2015-04" db="UniProtKB">
        <authorList>
            <consortium name="EnsemblPlants"/>
        </authorList>
    </citation>
    <scope>IDENTIFICATION</scope>
</reference>
<dbReference type="Gramene" id="OPUNC02G06910.1">
    <property type="protein sequence ID" value="OPUNC02G06910.1"/>
    <property type="gene ID" value="OPUNC02G06910"/>
</dbReference>
<dbReference type="AlphaFoldDB" id="A0A0E0JX01"/>
<reference evidence="2" key="2">
    <citation type="submission" date="2018-05" db="EMBL/GenBank/DDBJ databases">
        <title>OpunRS2 (Oryza punctata Reference Sequence Version 2).</title>
        <authorList>
            <person name="Zhang J."/>
            <person name="Kudrna D."/>
            <person name="Lee S."/>
            <person name="Talag J."/>
            <person name="Welchert J."/>
            <person name="Wing R.A."/>
        </authorList>
    </citation>
    <scope>NUCLEOTIDE SEQUENCE [LARGE SCALE GENOMIC DNA]</scope>
</reference>
<sequence>MSSHLGLCVPGSINHSLAAALAPGLSASDTHRRWATRTGSPTATLPTPPIPSSSATHPGRIASKKAAEIRGGWMWTGPPASLAPCDGSRGWWVGANAHATAESDRPIGFPAPAKRFNLLGGWSSFVCVVVCHREGSISVFSAAAFFIVSSSSTSSQASAAVISPWMCRGAAVRTFPSSDAAQGTGGPVPGVSSSAWAAAATCAH</sequence>
<dbReference type="EnsemblPlants" id="OPUNC02G06910.1">
    <property type="protein sequence ID" value="OPUNC02G06910.1"/>
    <property type="gene ID" value="OPUNC02G06910"/>
</dbReference>
<proteinExistence type="predicted"/>
<evidence type="ECO:0000313" key="3">
    <source>
        <dbReference type="Proteomes" id="UP000026962"/>
    </source>
</evidence>
<organism evidence="2">
    <name type="scientific">Oryza punctata</name>
    <name type="common">Red rice</name>
    <dbReference type="NCBI Taxonomy" id="4537"/>
    <lineage>
        <taxon>Eukaryota</taxon>
        <taxon>Viridiplantae</taxon>
        <taxon>Streptophyta</taxon>
        <taxon>Embryophyta</taxon>
        <taxon>Tracheophyta</taxon>
        <taxon>Spermatophyta</taxon>
        <taxon>Magnoliopsida</taxon>
        <taxon>Liliopsida</taxon>
        <taxon>Poales</taxon>
        <taxon>Poaceae</taxon>
        <taxon>BOP clade</taxon>
        <taxon>Oryzoideae</taxon>
        <taxon>Oryzeae</taxon>
        <taxon>Oryzinae</taxon>
        <taxon>Oryza</taxon>
    </lineage>
</organism>
<dbReference type="Proteomes" id="UP000026962">
    <property type="component" value="Chromosome 2"/>
</dbReference>
<accession>A0A0E0JX01</accession>
<protein>
    <submittedName>
        <fullName evidence="2">Uncharacterized protein</fullName>
    </submittedName>
</protein>
<dbReference type="HOGENOM" id="CLU_1345126_0_0_1"/>
<evidence type="ECO:0000313" key="2">
    <source>
        <dbReference type="EnsemblPlants" id="OPUNC02G06910.1"/>
    </source>
</evidence>
<keyword evidence="3" id="KW-1185">Reference proteome</keyword>
<evidence type="ECO:0000256" key="1">
    <source>
        <dbReference type="SAM" id="MobiDB-lite"/>
    </source>
</evidence>
<feature type="region of interest" description="Disordered" evidence="1">
    <location>
        <begin position="37"/>
        <end position="60"/>
    </location>
</feature>